<sequence>MPRRRGARRAGDSCAAAELNGLAGARAQTEEEAKEAEEEEEKAKDAEREKEDEGSLSHSTPLPFSVFADAPPTPEEQTQVRELENVIADFLAERARLRQLRVPPSAPHCAGGCTPGGVGTLGVDRESERSCQGEGGAEAGRGEEEETEEGEERERVQKRRRLRGGEPGSEDESGNEGADGERGKSSFLLIYDPREKTPLRINTAPTQFDDKPTTIDPEIKRKLVRRTVMILLFAVPYATKLNDLRDVILVEQTVKKVNLRAILKEAARVLRTHLGLLLRRIGGPPGNSGMDCYYLSQGVAHARHIESLTTEREHQLRGFLLFLVPGFIACRGSLHVTELKGYLTACGRSDMIRDFSEADLAGLALPENQKVLGKSLKESPPRLETLWDFLLECRLLKYLSFASGASSDSNSQQLSCVRPTSRLRDELSLDNFRKECRAHWSVRLPSGDLFGYPEVSSEEEEEASEAGPEAVADSDDA</sequence>
<dbReference type="Proteomes" id="UP000028828">
    <property type="component" value="Unassembled WGS sequence"/>
</dbReference>
<feature type="region of interest" description="Disordered" evidence="1">
    <location>
        <begin position="103"/>
        <end position="186"/>
    </location>
</feature>
<organism evidence="2 3">
    <name type="scientific">Toxoplasma gondii p89</name>
    <dbReference type="NCBI Taxonomy" id="943119"/>
    <lineage>
        <taxon>Eukaryota</taxon>
        <taxon>Sar</taxon>
        <taxon>Alveolata</taxon>
        <taxon>Apicomplexa</taxon>
        <taxon>Conoidasida</taxon>
        <taxon>Coccidia</taxon>
        <taxon>Eucoccidiorida</taxon>
        <taxon>Eimeriorina</taxon>
        <taxon>Sarcocystidae</taxon>
        <taxon>Toxoplasma</taxon>
    </lineage>
</organism>
<protein>
    <submittedName>
        <fullName evidence="2">Uncharacterized protein</fullName>
    </submittedName>
</protein>
<accession>A0A086JX50</accession>
<evidence type="ECO:0000313" key="3">
    <source>
        <dbReference type="Proteomes" id="UP000028828"/>
    </source>
</evidence>
<comment type="caution">
    <text evidence="2">The sequence shown here is derived from an EMBL/GenBank/DDBJ whole genome shotgun (WGS) entry which is preliminary data.</text>
</comment>
<gene>
    <name evidence="2" type="ORF">TGP89_236800</name>
</gene>
<feature type="compositionally biased region" description="Basic and acidic residues" evidence="1">
    <location>
        <begin position="41"/>
        <end position="55"/>
    </location>
</feature>
<name>A0A086JX50_TOXGO</name>
<proteinExistence type="predicted"/>
<feature type="region of interest" description="Disordered" evidence="1">
    <location>
        <begin position="447"/>
        <end position="477"/>
    </location>
</feature>
<feature type="compositionally biased region" description="Acidic residues" evidence="1">
    <location>
        <begin position="30"/>
        <end position="40"/>
    </location>
</feature>
<dbReference type="EMBL" id="AEYI02001499">
    <property type="protein sequence ID" value="KFG36718.1"/>
    <property type="molecule type" value="Genomic_DNA"/>
</dbReference>
<evidence type="ECO:0000313" key="2">
    <source>
        <dbReference type="EMBL" id="KFG36718.1"/>
    </source>
</evidence>
<evidence type="ECO:0000256" key="1">
    <source>
        <dbReference type="SAM" id="MobiDB-lite"/>
    </source>
</evidence>
<reference evidence="2 3" key="1">
    <citation type="submission" date="2014-03" db="EMBL/GenBank/DDBJ databases">
        <authorList>
            <person name="Sibley D."/>
            <person name="Venepally P."/>
            <person name="Karamycheva S."/>
            <person name="Hadjithomas M."/>
            <person name="Khan A."/>
            <person name="Brunk B."/>
            <person name="Roos D."/>
            <person name="Caler E."/>
            <person name="Lorenzi H."/>
        </authorList>
    </citation>
    <scope>NUCLEOTIDE SEQUENCE [LARGE SCALE GENOMIC DNA]</scope>
    <source>
        <strain evidence="3">p89</strain>
    </source>
</reference>
<feature type="region of interest" description="Disordered" evidence="1">
    <location>
        <begin position="1"/>
        <end position="79"/>
    </location>
</feature>
<dbReference type="VEuPathDB" id="ToxoDB:TGP89_236800"/>
<dbReference type="OrthoDB" id="360261at2759"/>
<dbReference type="AlphaFoldDB" id="A0A086JX50"/>